<dbReference type="Proteomes" id="UP000708148">
    <property type="component" value="Unassembled WGS sequence"/>
</dbReference>
<gene>
    <name evidence="2" type="ORF">OSTQU699_LOCUS10424</name>
</gene>
<proteinExistence type="predicted"/>
<reference evidence="2" key="1">
    <citation type="submission" date="2020-12" db="EMBL/GenBank/DDBJ databases">
        <authorList>
            <person name="Iha C."/>
        </authorList>
    </citation>
    <scope>NUCLEOTIDE SEQUENCE</scope>
</reference>
<dbReference type="OrthoDB" id="10471245at2759"/>
<protein>
    <submittedName>
        <fullName evidence="2">Uncharacterized protein</fullName>
    </submittedName>
</protein>
<name>A0A8S1JFA8_9CHLO</name>
<keyword evidence="3" id="KW-1185">Reference proteome</keyword>
<dbReference type="EMBL" id="CAJHUC010003011">
    <property type="protein sequence ID" value="CAD7705069.1"/>
    <property type="molecule type" value="Genomic_DNA"/>
</dbReference>
<comment type="caution">
    <text evidence="2">The sequence shown here is derived from an EMBL/GenBank/DDBJ whole genome shotgun (WGS) entry which is preliminary data.</text>
</comment>
<evidence type="ECO:0000256" key="1">
    <source>
        <dbReference type="SAM" id="MobiDB-lite"/>
    </source>
</evidence>
<feature type="compositionally biased region" description="Basic residues" evidence="1">
    <location>
        <begin position="38"/>
        <end position="47"/>
    </location>
</feature>
<evidence type="ECO:0000313" key="2">
    <source>
        <dbReference type="EMBL" id="CAD7705069.1"/>
    </source>
</evidence>
<dbReference type="AlphaFoldDB" id="A0A8S1JFA8"/>
<sequence length="198" mass="22061">MGRTLRLAASVPRGLAALRGAARDGLISSPPQIRRLAAKARRRRKWYAPKAQAGPVSDASTESAAERVGSEDAAGEGAEEGQPAPSSAAIGMDWESYKIPHRFVGFNPKRLDLENLPRIRKDVDGKPSRMMWHGTECQKCGLQVRREKRTNRQASLNIYADEKIPLDMLRSCPEEKKYPLLWRSRDPFLALDILGVDD</sequence>
<accession>A0A8S1JFA8</accession>
<organism evidence="2 3">
    <name type="scientific">Ostreobium quekettii</name>
    <dbReference type="NCBI Taxonomy" id="121088"/>
    <lineage>
        <taxon>Eukaryota</taxon>
        <taxon>Viridiplantae</taxon>
        <taxon>Chlorophyta</taxon>
        <taxon>core chlorophytes</taxon>
        <taxon>Ulvophyceae</taxon>
        <taxon>TCBD clade</taxon>
        <taxon>Bryopsidales</taxon>
        <taxon>Ostreobineae</taxon>
        <taxon>Ostreobiaceae</taxon>
        <taxon>Ostreobium</taxon>
    </lineage>
</organism>
<evidence type="ECO:0000313" key="3">
    <source>
        <dbReference type="Proteomes" id="UP000708148"/>
    </source>
</evidence>
<feature type="region of interest" description="Disordered" evidence="1">
    <location>
        <begin position="38"/>
        <end position="87"/>
    </location>
</feature>